<dbReference type="RefSeq" id="XP_037142699.1">
    <property type="nucleotide sequence ID" value="XM_037286804.1"/>
</dbReference>
<accession>A0A7H9AXF8</accession>
<protein>
    <submittedName>
        <fullName evidence="1">Uncharacterized protein</fullName>
    </submittedName>
</protein>
<gene>
    <name evidence="1" type="ORF">HG535_0A09220</name>
</gene>
<dbReference type="KEGG" id="zmk:HG535_0A09220"/>
<reference evidence="1 2" key="1">
    <citation type="submission" date="2020-07" db="EMBL/GenBank/DDBJ databases">
        <title>The yeast mating-type switching endonuclease HO is a domesticated member of an unorthodox homing genetic element family.</title>
        <authorList>
            <person name="Coughlan A.Y."/>
            <person name="Lombardi L."/>
            <person name="Braun-Galleani S."/>
            <person name="Martos A.R."/>
            <person name="Galeote V."/>
            <person name="Bigey F."/>
            <person name="Dequin S."/>
            <person name="Byrne K.P."/>
            <person name="Wolfe K.H."/>
        </authorList>
    </citation>
    <scope>NUCLEOTIDE SEQUENCE [LARGE SCALE GENOMIC DNA]</scope>
    <source>
        <strain evidence="1 2">NRRL Y-6702</strain>
    </source>
</reference>
<dbReference type="Proteomes" id="UP000509704">
    <property type="component" value="Chromosome 1"/>
</dbReference>
<organism evidence="1 2">
    <name type="scientific">Zygotorulaspora mrakii</name>
    <name type="common">Zygosaccharomyces mrakii</name>
    <dbReference type="NCBI Taxonomy" id="42260"/>
    <lineage>
        <taxon>Eukaryota</taxon>
        <taxon>Fungi</taxon>
        <taxon>Dikarya</taxon>
        <taxon>Ascomycota</taxon>
        <taxon>Saccharomycotina</taxon>
        <taxon>Saccharomycetes</taxon>
        <taxon>Saccharomycetales</taxon>
        <taxon>Saccharomycetaceae</taxon>
        <taxon>Zygotorulaspora</taxon>
    </lineage>
</organism>
<evidence type="ECO:0000313" key="2">
    <source>
        <dbReference type="Proteomes" id="UP000509704"/>
    </source>
</evidence>
<dbReference type="EMBL" id="CP058604">
    <property type="protein sequence ID" value="QLG70971.1"/>
    <property type="molecule type" value="Genomic_DNA"/>
</dbReference>
<keyword evidence="2" id="KW-1185">Reference proteome</keyword>
<evidence type="ECO:0000313" key="1">
    <source>
        <dbReference type="EMBL" id="QLG70971.1"/>
    </source>
</evidence>
<dbReference type="AlphaFoldDB" id="A0A7H9AXF8"/>
<name>A0A7H9AXF8_ZYGMR</name>
<proteinExistence type="predicted"/>
<dbReference type="GeneID" id="59234608"/>
<sequence>MHKLYGTFRVVLSWYQASFSSSDCKSLGFHGWGHLTFVTVSTISRHSEKVHIEVSAQSKSTLSINHLIRDRRTIFSQRCIIQWTCGTYRENELWLYGLLPNTKTSLNLSVFKNASYIATLAPKLSPKTSFSPSVACLVTSLAISEAALSTKKSFTKRDSSWPGMSRMSKF</sequence>